<name>A0A923E9K1_CLOTT</name>
<dbReference type="InterPro" id="IPR018710">
    <property type="entry name" value="DUF2232"/>
</dbReference>
<sequence length="329" mass="36466">MKSRIYNTRATVEAGLITALIVVMALMNVYIPIFSTLGRFILPIPVAVLFLRHNFKVTLAAVVASGIFVGMLYSPLSGLTSTIMFGITGITLGYCIKKNSEFSIMLILLSIASLIGTVIDFSVYIKLISGSSLKAFIGEMLKIMEESANAAIEFYTKMGVSNEQLKPILDILKIFNVDYILKVVPAILIMGSLVSAYLTYIVTKLILKKLGYNIKEAPKFTHIHINVKIGAILSIFLLLGVLLIRQNVEVGEYLAGSSQLLLQYAFFIDGLSVALYYLKDRYKMSKGVITLIIFLTMFSQLSIVYFILGLADLIIDFRKLDPNRKLGVK</sequence>
<feature type="transmembrane region" description="Helical" evidence="1">
    <location>
        <begin position="260"/>
        <end position="278"/>
    </location>
</feature>
<comment type="caution">
    <text evidence="2">The sequence shown here is derived from an EMBL/GenBank/DDBJ whole genome shotgun (WGS) entry which is preliminary data.</text>
</comment>
<organism evidence="2 3">
    <name type="scientific">Clostridium tetanomorphum</name>
    <dbReference type="NCBI Taxonomy" id="1553"/>
    <lineage>
        <taxon>Bacteria</taxon>
        <taxon>Bacillati</taxon>
        <taxon>Bacillota</taxon>
        <taxon>Clostridia</taxon>
        <taxon>Eubacteriales</taxon>
        <taxon>Clostridiaceae</taxon>
        <taxon>Clostridium</taxon>
    </lineage>
</organism>
<protein>
    <submittedName>
        <fullName evidence="2">DUF2232 domain-containing protein</fullName>
    </submittedName>
</protein>
<evidence type="ECO:0000313" key="3">
    <source>
        <dbReference type="Proteomes" id="UP000563151"/>
    </source>
</evidence>
<dbReference type="PANTHER" id="PTHR41324:SF1">
    <property type="entry name" value="DUF2232 DOMAIN-CONTAINING PROTEIN"/>
    <property type="match status" value="1"/>
</dbReference>
<keyword evidence="1" id="KW-0472">Membrane</keyword>
<feature type="transmembrane region" description="Helical" evidence="1">
    <location>
        <begin position="103"/>
        <end position="125"/>
    </location>
</feature>
<keyword evidence="1" id="KW-0812">Transmembrane</keyword>
<feature type="transmembrane region" description="Helical" evidence="1">
    <location>
        <begin position="223"/>
        <end position="244"/>
    </location>
</feature>
<reference evidence="2 3" key="1">
    <citation type="submission" date="2020-04" db="EMBL/GenBank/DDBJ databases">
        <title>Genomic insights into acetone-butanol-ethanol (ABE) fermentation by sequencing solventogenic clostridia strains.</title>
        <authorList>
            <person name="Brown S."/>
        </authorList>
    </citation>
    <scope>NUCLEOTIDE SEQUENCE [LARGE SCALE GENOMIC DNA]</scope>
    <source>
        <strain evidence="2 3">DJ011</strain>
    </source>
</reference>
<dbReference type="AlphaFoldDB" id="A0A923E9K1"/>
<feature type="transmembrane region" description="Helical" evidence="1">
    <location>
        <begin position="290"/>
        <end position="315"/>
    </location>
</feature>
<keyword evidence="1" id="KW-1133">Transmembrane helix</keyword>
<evidence type="ECO:0000313" key="2">
    <source>
        <dbReference type="EMBL" id="MBC2398985.1"/>
    </source>
</evidence>
<feature type="transmembrane region" description="Helical" evidence="1">
    <location>
        <begin position="16"/>
        <end position="42"/>
    </location>
</feature>
<feature type="transmembrane region" description="Helical" evidence="1">
    <location>
        <begin position="54"/>
        <end position="73"/>
    </location>
</feature>
<gene>
    <name evidence="2" type="ORF">HGG79_14560</name>
</gene>
<dbReference type="RefSeq" id="WP_035151824.1">
    <property type="nucleotide sequence ID" value="NZ_JAAZWO010000020.1"/>
</dbReference>
<proteinExistence type="predicted"/>
<dbReference type="EMBL" id="JAAZWO010000020">
    <property type="protein sequence ID" value="MBC2398985.1"/>
    <property type="molecule type" value="Genomic_DNA"/>
</dbReference>
<keyword evidence="3" id="KW-1185">Reference proteome</keyword>
<dbReference type="Pfam" id="PF09991">
    <property type="entry name" value="DUF2232"/>
    <property type="match status" value="1"/>
</dbReference>
<accession>A0A923E9K1</accession>
<evidence type="ECO:0000256" key="1">
    <source>
        <dbReference type="SAM" id="Phobius"/>
    </source>
</evidence>
<feature type="transmembrane region" description="Helical" evidence="1">
    <location>
        <begin position="179"/>
        <end position="202"/>
    </location>
</feature>
<dbReference type="Proteomes" id="UP000563151">
    <property type="component" value="Unassembled WGS sequence"/>
</dbReference>
<dbReference type="PANTHER" id="PTHR41324">
    <property type="entry name" value="MEMBRANE PROTEIN-RELATED"/>
    <property type="match status" value="1"/>
</dbReference>